<dbReference type="PANTHER" id="PTHR38733">
    <property type="entry name" value="PROTEIN MCRC"/>
    <property type="match status" value="1"/>
</dbReference>
<name>A0AAW7XSL0_9RHOB</name>
<gene>
    <name evidence="1" type="ORF">Q4494_04295</name>
</gene>
<evidence type="ECO:0008006" key="3">
    <source>
        <dbReference type="Google" id="ProtNLM"/>
    </source>
</evidence>
<organism evidence="1 2">
    <name type="scientific">Celeribacter halophilus</name>
    <dbReference type="NCBI Taxonomy" id="576117"/>
    <lineage>
        <taxon>Bacteria</taxon>
        <taxon>Pseudomonadati</taxon>
        <taxon>Pseudomonadota</taxon>
        <taxon>Alphaproteobacteria</taxon>
        <taxon>Rhodobacterales</taxon>
        <taxon>Roseobacteraceae</taxon>
        <taxon>Celeribacter</taxon>
    </lineage>
</organism>
<dbReference type="RefSeq" id="WP_303494439.1">
    <property type="nucleotide sequence ID" value="NZ_JAUOPJ010000003.1"/>
</dbReference>
<protein>
    <recommendedName>
        <fullName evidence="3">5-methylcytosine-specific restriction enzyme subunit McrC</fullName>
    </recommendedName>
</protein>
<dbReference type="Pfam" id="PF10117">
    <property type="entry name" value="McrBC"/>
    <property type="match status" value="1"/>
</dbReference>
<accession>A0AAW7XSL0</accession>
<evidence type="ECO:0000313" key="1">
    <source>
        <dbReference type="EMBL" id="MDO6456288.1"/>
    </source>
</evidence>
<dbReference type="Proteomes" id="UP001169823">
    <property type="component" value="Unassembled WGS sequence"/>
</dbReference>
<comment type="caution">
    <text evidence="1">The sequence shown here is derived from an EMBL/GenBank/DDBJ whole genome shotgun (WGS) entry which is preliminary data.</text>
</comment>
<reference evidence="1" key="1">
    <citation type="submission" date="2023-07" db="EMBL/GenBank/DDBJ databases">
        <title>Genome content predicts the carbon catabolic preferences of heterotrophic bacteria.</title>
        <authorList>
            <person name="Gralka M."/>
        </authorList>
    </citation>
    <scope>NUCLEOTIDE SEQUENCE</scope>
    <source>
        <strain evidence="1">I2M02</strain>
    </source>
</reference>
<sequence>MTIHYANEGSLTWLDGLAPSSFPPKLPSGVQLVFSGDRLGLRCDGFVGALALSDGSTLRIKPKIGEVNFFRLLFKAEGQLSELRREFEGFASYAVSETRSIDEVVAVSLMHSASEVLRRGAMFGRSAQRVRSSVAMGHLLPVDTIANIKAGKADPVVSKVRQRTFDIPENRLICKAVNIAHKYLTSDEKVQFSGVVNSYNRRFSGSKDWHADLQLVEENFSKGRYGGARGYYQKTLMLTFIVLGASGINSFGSDDVLGKSLLINTADVYEKYLRNVMREAYARKGYLVTKGGISDVSLYTSGSYSLEPDITVYKDEQIVLLCDAKYKEPTSSDHYQMHAYMRRFGVASGILLCPNFHEDSVTERVFVTPEKQVLREIHLPLTNLRVTEAALASLVHDYGC</sequence>
<dbReference type="PANTHER" id="PTHR38733:SF1">
    <property type="entry name" value="TYPE IV METHYL-DIRECTED RESTRICTION ENZYME ECOKMCRBC"/>
    <property type="match status" value="1"/>
</dbReference>
<dbReference type="AlphaFoldDB" id="A0AAW7XSL0"/>
<evidence type="ECO:0000313" key="2">
    <source>
        <dbReference type="Proteomes" id="UP001169823"/>
    </source>
</evidence>
<dbReference type="EMBL" id="JAUOPJ010000003">
    <property type="protein sequence ID" value="MDO6456288.1"/>
    <property type="molecule type" value="Genomic_DNA"/>
</dbReference>
<dbReference type="InterPro" id="IPR019292">
    <property type="entry name" value="McrC"/>
</dbReference>
<proteinExistence type="predicted"/>